<dbReference type="PANTHER" id="PTHR16181:SF29">
    <property type="entry name" value="PROTEIN FAM83A-RELATED"/>
    <property type="match status" value="1"/>
</dbReference>
<feature type="compositionally biased region" description="Acidic residues" evidence="2">
    <location>
        <begin position="439"/>
        <end position="451"/>
    </location>
</feature>
<accession>A0A3B3RGJ0</accession>
<dbReference type="GO" id="GO:0007165">
    <property type="term" value="P:signal transduction"/>
    <property type="evidence" value="ECO:0007669"/>
    <property type="project" value="TreeGrafter"/>
</dbReference>
<dbReference type="AlphaFoldDB" id="A0A3B3RGJ0"/>
<evidence type="ECO:0000313" key="4">
    <source>
        <dbReference type="Ensembl" id="ENSPKIP00000017717.1"/>
    </source>
</evidence>
<dbReference type="Ensembl" id="ENSPKIT00000042233.1">
    <property type="protein sequence ID" value="ENSPKIP00000017717.1"/>
    <property type="gene ID" value="ENSPKIG00000003519.1"/>
</dbReference>
<dbReference type="GeneID" id="111843310"/>
<feature type="domain" description="Scaffolding anchor of CK1" evidence="3">
    <location>
        <begin position="16"/>
        <end position="283"/>
    </location>
</feature>
<dbReference type="Proteomes" id="UP000261540">
    <property type="component" value="Unplaced"/>
</dbReference>
<dbReference type="PANTHER" id="PTHR16181">
    <property type="entry name" value="PROTEIN FAM83A-RELATED"/>
    <property type="match status" value="1"/>
</dbReference>
<evidence type="ECO:0000259" key="3">
    <source>
        <dbReference type="Pfam" id="PF07894"/>
    </source>
</evidence>
<dbReference type="OrthoDB" id="6103632at2759"/>
<evidence type="ECO:0000256" key="1">
    <source>
        <dbReference type="ARBA" id="ARBA00006937"/>
    </source>
</evidence>
<comment type="similarity">
    <text evidence="1">Belongs to the FAM83 family.</text>
</comment>
<reference evidence="4" key="2">
    <citation type="submission" date="2025-09" db="UniProtKB">
        <authorList>
            <consortium name="Ensembl"/>
        </authorList>
    </citation>
    <scope>IDENTIFICATION</scope>
</reference>
<dbReference type="Pfam" id="PF07894">
    <property type="entry name" value="SACK1"/>
    <property type="match status" value="1"/>
</dbReference>
<dbReference type="InterPro" id="IPR012461">
    <property type="entry name" value="SACK1"/>
</dbReference>
<dbReference type="Gene3D" id="3.30.870.10">
    <property type="entry name" value="Endonuclease Chain A"/>
    <property type="match status" value="1"/>
</dbReference>
<sequence>MAESQLGILDDCHVNEKVPEWRPEFYYSEEQRAAIEQLLRHGDGAFKMQLRDDNAKDFLSAREVKTIRDTLQPYAADGDDSSCGSPTHSGLPSTYWPQLSDTEPPPLDIGWADGAIYRGATRVSVHTHPPKDRGPHIKEVARRMIQESSKVIAVVMDLLTDLHILQDLLDAIVKRSVSVYVILEVRGVPHFLDMCSRLQVMAPHLRGMRLRSVQGCGLALSLGRLPGSLGSKYMLVDGEKVMFGSYSFTWSCSRLDRNVVTVLTGQTVDVFDTDFRELYAVSQQVDLYKEFHMAKPAVPVPVWPALDHRVPPTMPASRFQQESGQARLKVPAHKYHNPKYSLVVGNSLGLAVSLQDLTMIREALGTEETCPDLQEVNHQNHDRFTPGVDSSGTAPASGIRAMRSHASFRNFPKGRSANQNGVAEGEDTPNPSNPSPDTDAPDSADSEELEEDGFKVIFSEMPAQLKGKLRKPSKLNQRSVSLQAVNVVDEGFKGRRRHSKKPCIQS</sequence>
<evidence type="ECO:0000313" key="5">
    <source>
        <dbReference type="Proteomes" id="UP000261540"/>
    </source>
</evidence>
<name>A0A3B3RGJ0_9TELE</name>
<evidence type="ECO:0000256" key="2">
    <source>
        <dbReference type="SAM" id="MobiDB-lite"/>
    </source>
</evidence>
<dbReference type="KEGG" id="pki:111843310"/>
<dbReference type="GeneTree" id="ENSGT00940000164021"/>
<proteinExistence type="inferred from homology"/>
<dbReference type="CTD" id="566780"/>
<feature type="compositionally biased region" description="Polar residues" evidence="2">
    <location>
        <begin position="82"/>
        <end position="99"/>
    </location>
</feature>
<organism evidence="4 5">
    <name type="scientific">Paramormyrops kingsleyae</name>
    <dbReference type="NCBI Taxonomy" id="1676925"/>
    <lineage>
        <taxon>Eukaryota</taxon>
        <taxon>Metazoa</taxon>
        <taxon>Chordata</taxon>
        <taxon>Craniata</taxon>
        <taxon>Vertebrata</taxon>
        <taxon>Euteleostomi</taxon>
        <taxon>Actinopterygii</taxon>
        <taxon>Neopterygii</taxon>
        <taxon>Teleostei</taxon>
        <taxon>Osteoglossocephala</taxon>
        <taxon>Osteoglossomorpha</taxon>
        <taxon>Osteoglossiformes</taxon>
        <taxon>Mormyridae</taxon>
        <taxon>Paramormyrops</taxon>
    </lineage>
</organism>
<protein>
    <submittedName>
        <fullName evidence="4">Family with sequence similarity 83 member Fa</fullName>
    </submittedName>
</protein>
<dbReference type="SUPFAM" id="SSF56024">
    <property type="entry name" value="Phospholipase D/nuclease"/>
    <property type="match status" value="1"/>
</dbReference>
<feature type="region of interest" description="Disordered" evidence="2">
    <location>
        <begin position="73"/>
        <end position="99"/>
    </location>
</feature>
<reference evidence="4" key="1">
    <citation type="submission" date="2025-08" db="UniProtKB">
        <authorList>
            <consortium name="Ensembl"/>
        </authorList>
    </citation>
    <scope>IDENTIFICATION</scope>
</reference>
<dbReference type="GO" id="GO:0019901">
    <property type="term" value="F:protein kinase binding"/>
    <property type="evidence" value="ECO:0007669"/>
    <property type="project" value="TreeGrafter"/>
</dbReference>
<dbReference type="InterPro" id="IPR050944">
    <property type="entry name" value="FAM83"/>
</dbReference>
<feature type="region of interest" description="Disordered" evidence="2">
    <location>
        <begin position="371"/>
        <end position="452"/>
    </location>
</feature>
<keyword evidence="5" id="KW-1185">Reference proteome</keyword>
<dbReference type="RefSeq" id="XP_023666569.1">
    <property type="nucleotide sequence ID" value="XM_023810801.2"/>
</dbReference>